<evidence type="ECO:0000313" key="8">
    <source>
        <dbReference type="EMBL" id="VAW23109.1"/>
    </source>
</evidence>
<dbReference type="GO" id="GO:0016705">
    <property type="term" value="F:oxidoreductase activity, acting on paired donors, with incorporation or reduction of molecular oxygen"/>
    <property type="evidence" value="ECO:0007669"/>
    <property type="project" value="InterPro"/>
</dbReference>
<dbReference type="GO" id="GO:0004497">
    <property type="term" value="F:monooxygenase activity"/>
    <property type="evidence" value="ECO:0007669"/>
    <property type="project" value="UniProtKB-KW"/>
</dbReference>
<dbReference type="InterPro" id="IPR036188">
    <property type="entry name" value="FAD/NAD-bd_sf"/>
</dbReference>
<dbReference type="PRINTS" id="PR00420">
    <property type="entry name" value="RNGMNOXGNASE"/>
</dbReference>
<dbReference type="AlphaFoldDB" id="A0A3B0UF37"/>
<dbReference type="GO" id="GO:0006744">
    <property type="term" value="P:ubiquinone biosynthetic process"/>
    <property type="evidence" value="ECO:0007669"/>
    <property type="project" value="InterPro"/>
</dbReference>
<keyword evidence="5" id="KW-0560">Oxidoreductase</keyword>
<proteinExistence type="inferred from homology"/>
<sequence length="395" mass="42465">MSQTTSTGKSFSAQAIVVGAGLVGLAAATALAKTGLEVIHLAPKAPPDRRTSALMGPSVTILKDLDLVQNPDELGTPLKKIRIIDATKRLIRAPEALFDSCELGEDAFGVNFANAKLSSQFAGQGKNLKNLKKIAASATRLERKDGVWTIELSNHATISAPLIVGADGKNSLVRRTSGIAAREHRYKQSALVCDLELEIPLNGVSVEFHYENGPFTLVPAGGLSANLVWIDNDQNLQKLKSASRATIRNAIEEKSQNLYGKIAMKSASFVFPLVSLEAETAGKDGVVLLGEAAHAFPPIGAQGLNLGLRDVADLIKSIKQTTQDTDNWAETISYDYAKRRKRDIARTTIMVNTLFKSLLSDMVPAQILRAGSIWALKTISPLRKKAFRLGMNPAS</sequence>
<keyword evidence="3" id="KW-0285">Flavoprotein</keyword>
<dbReference type="GO" id="GO:0071949">
    <property type="term" value="F:FAD binding"/>
    <property type="evidence" value="ECO:0007669"/>
    <property type="project" value="InterPro"/>
</dbReference>
<dbReference type="PANTHER" id="PTHR43876:SF7">
    <property type="entry name" value="UBIQUINONE BIOSYNTHESIS MONOOXYGENASE COQ6, MITOCHONDRIAL"/>
    <property type="match status" value="1"/>
</dbReference>
<dbReference type="NCBIfam" id="TIGR01988">
    <property type="entry name" value="Ubi-OHases"/>
    <property type="match status" value="1"/>
</dbReference>
<comment type="similarity">
    <text evidence="2">Belongs to the UbiH/COQ6 family.</text>
</comment>
<reference evidence="8" key="1">
    <citation type="submission" date="2018-06" db="EMBL/GenBank/DDBJ databases">
        <authorList>
            <person name="Zhirakovskaya E."/>
        </authorList>
    </citation>
    <scope>NUCLEOTIDE SEQUENCE</scope>
</reference>
<dbReference type="PANTHER" id="PTHR43876">
    <property type="entry name" value="UBIQUINONE BIOSYNTHESIS MONOOXYGENASE COQ6, MITOCHONDRIAL"/>
    <property type="match status" value="1"/>
</dbReference>
<comment type="cofactor">
    <cofactor evidence="1">
        <name>FAD</name>
        <dbReference type="ChEBI" id="CHEBI:57692"/>
    </cofactor>
</comment>
<keyword evidence="4" id="KW-0274">FAD</keyword>
<dbReference type="Gene3D" id="3.50.50.60">
    <property type="entry name" value="FAD/NAD(P)-binding domain"/>
    <property type="match status" value="2"/>
</dbReference>
<evidence type="ECO:0000259" key="7">
    <source>
        <dbReference type="Pfam" id="PF01494"/>
    </source>
</evidence>
<dbReference type="InterPro" id="IPR010971">
    <property type="entry name" value="UbiH/COQ6"/>
</dbReference>
<organism evidence="8">
    <name type="scientific">hydrothermal vent metagenome</name>
    <dbReference type="NCBI Taxonomy" id="652676"/>
    <lineage>
        <taxon>unclassified sequences</taxon>
        <taxon>metagenomes</taxon>
        <taxon>ecological metagenomes</taxon>
    </lineage>
</organism>
<evidence type="ECO:0000256" key="6">
    <source>
        <dbReference type="ARBA" id="ARBA00023033"/>
    </source>
</evidence>
<evidence type="ECO:0000256" key="3">
    <source>
        <dbReference type="ARBA" id="ARBA00022630"/>
    </source>
</evidence>
<accession>A0A3B0UF37</accession>
<dbReference type="EMBL" id="UOEO01000224">
    <property type="protein sequence ID" value="VAW23109.1"/>
    <property type="molecule type" value="Genomic_DNA"/>
</dbReference>
<dbReference type="Pfam" id="PF01494">
    <property type="entry name" value="FAD_binding_3"/>
    <property type="match status" value="1"/>
</dbReference>
<evidence type="ECO:0000256" key="1">
    <source>
        <dbReference type="ARBA" id="ARBA00001974"/>
    </source>
</evidence>
<evidence type="ECO:0000256" key="2">
    <source>
        <dbReference type="ARBA" id="ARBA00005349"/>
    </source>
</evidence>
<evidence type="ECO:0000256" key="4">
    <source>
        <dbReference type="ARBA" id="ARBA00022827"/>
    </source>
</evidence>
<evidence type="ECO:0000256" key="5">
    <source>
        <dbReference type="ARBA" id="ARBA00023002"/>
    </source>
</evidence>
<feature type="domain" description="FAD-binding" evidence="7">
    <location>
        <begin position="13"/>
        <end position="324"/>
    </location>
</feature>
<dbReference type="SUPFAM" id="SSF51905">
    <property type="entry name" value="FAD/NAD(P)-binding domain"/>
    <property type="match status" value="1"/>
</dbReference>
<keyword evidence="6" id="KW-0503">Monooxygenase</keyword>
<protein>
    <submittedName>
        <fullName evidence="8">2-polyprenyl-6-methoxyphenol hydroxylase</fullName>
    </submittedName>
</protein>
<name>A0A3B0UF37_9ZZZZ</name>
<gene>
    <name evidence="8" type="ORF">MNBD_ALPHA12-1368</name>
</gene>
<dbReference type="InterPro" id="IPR051205">
    <property type="entry name" value="UbiH/COQ6_monooxygenase"/>
</dbReference>
<dbReference type="InterPro" id="IPR002938">
    <property type="entry name" value="FAD-bd"/>
</dbReference>